<proteinExistence type="predicted"/>
<gene>
    <name evidence="1" type="ORF">A3C26_01240</name>
</gene>
<evidence type="ECO:0000313" key="1">
    <source>
        <dbReference type="EMBL" id="OGE26009.1"/>
    </source>
</evidence>
<dbReference type="AlphaFoldDB" id="A0A1F5JBQ9"/>
<organism evidence="1 2">
    <name type="scientific">Candidatus Daviesbacteria bacterium RIFCSPHIGHO2_02_FULL_39_12</name>
    <dbReference type="NCBI Taxonomy" id="1797770"/>
    <lineage>
        <taxon>Bacteria</taxon>
        <taxon>Candidatus Daviesiibacteriota</taxon>
    </lineage>
</organism>
<comment type="caution">
    <text evidence="1">The sequence shown here is derived from an EMBL/GenBank/DDBJ whole genome shotgun (WGS) entry which is preliminary data.</text>
</comment>
<reference evidence="1 2" key="1">
    <citation type="journal article" date="2016" name="Nat. Commun.">
        <title>Thousands of microbial genomes shed light on interconnected biogeochemical processes in an aquifer system.</title>
        <authorList>
            <person name="Anantharaman K."/>
            <person name="Brown C.T."/>
            <person name="Hug L.A."/>
            <person name="Sharon I."/>
            <person name="Castelle C.J."/>
            <person name="Probst A.J."/>
            <person name="Thomas B.C."/>
            <person name="Singh A."/>
            <person name="Wilkins M.J."/>
            <person name="Karaoz U."/>
            <person name="Brodie E.L."/>
            <person name="Williams K.H."/>
            <person name="Hubbard S.S."/>
            <person name="Banfield J.F."/>
        </authorList>
    </citation>
    <scope>NUCLEOTIDE SEQUENCE [LARGE SCALE GENOMIC DNA]</scope>
</reference>
<dbReference type="Proteomes" id="UP000177042">
    <property type="component" value="Unassembled WGS sequence"/>
</dbReference>
<protein>
    <submittedName>
        <fullName evidence="1">Uncharacterized protein</fullName>
    </submittedName>
</protein>
<evidence type="ECO:0000313" key="2">
    <source>
        <dbReference type="Proteomes" id="UP000177042"/>
    </source>
</evidence>
<name>A0A1F5JBQ9_9BACT</name>
<dbReference type="EMBL" id="MFCX01000017">
    <property type="protein sequence ID" value="OGE26009.1"/>
    <property type="molecule type" value="Genomic_DNA"/>
</dbReference>
<sequence length="79" mass="9246">MVKIKTIEITTMRYVRGSLEAFLDGKKELNWVKGTIKNSGILNYKGMLQEIFDGLRRYSKLTRYQSILKVCQKEGWLKS</sequence>
<accession>A0A1F5JBQ9</accession>